<protein>
    <submittedName>
        <fullName evidence="4">Uncharacterized protein</fullName>
    </submittedName>
</protein>
<dbReference type="OrthoDB" id="19394at2759"/>
<feature type="compositionally biased region" description="Polar residues" evidence="1">
    <location>
        <begin position="876"/>
        <end position="888"/>
    </location>
</feature>
<dbReference type="InterPro" id="IPR027842">
    <property type="entry name" value="HAM1-like_C"/>
</dbReference>
<dbReference type="PANTHER" id="PTHR31138:SF1">
    <property type="entry name" value="PDZ DOMAIN-CONTAINING PROTEIN"/>
    <property type="match status" value="1"/>
</dbReference>
<feature type="compositionally biased region" description="Polar residues" evidence="1">
    <location>
        <begin position="832"/>
        <end position="842"/>
    </location>
</feature>
<proteinExistence type="predicted"/>
<organism evidence="4 5">
    <name type="scientific">Neonectria ditissima</name>
    <dbReference type="NCBI Taxonomy" id="78410"/>
    <lineage>
        <taxon>Eukaryota</taxon>
        <taxon>Fungi</taxon>
        <taxon>Dikarya</taxon>
        <taxon>Ascomycota</taxon>
        <taxon>Pezizomycotina</taxon>
        <taxon>Sordariomycetes</taxon>
        <taxon>Hypocreomycetidae</taxon>
        <taxon>Hypocreales</taxon>
        <taxon>Nectriaceae</taxon>
        <taxon>Neonectria</taxon>
    </lineage>
</organism>
<comment type="caution">
    <text evidence="4">The sequence shown here is derived from an EMBL/GenBank/DDBJ whole genome shotgun (WGS) entry which is preliminary data.</text>
</comment>
<evidence type="ECO:0000313" key="4">
    <source>
        <dbReference type="EMBL" id="KPM35689.1"/>
    </source>
</evidence>
<feature type="compositionally biased region" description="Basic and acidic residues" evidence="1">
    <location>
        <begin position="171"/>
        <end position="200"/>
    </location>
</feature>
<gene>
    <name evidence="4" type="ORF">AK830_g10880</name>
</gene>
<feature type="domain" description="HAM1-like N-terminal" evidence="3">
    <location>
        <begin position="3"/>
        <end position="619"/>
    </location>
</feature>
<feature type="region of interest" description="Disordered" evidence="1">
    <location>
        <begin position="166"/>
        <end position="200"/>
    </location>
</feature>
<accession>A0A0P7ANW2</accession>
<dbReference type="PANTHER" id="PTHR31138">
    <property type="entry name" value="CHROMOSOME 19, WHOLE GENOME SHOTGUN SEQUENCE"/>
    <property type="match status" value="1"/>
</dbReference>
<evidence type="ECO:0000259" key="3">
    <source>
        <dbReference type="Pfam" id="PF19343"/>
    </source>
</evidence>
<dbReference type="Pfam" id="PF14613">
    <property type="entry name" value="HAM1_C"/>
    <property type="match status" value="1"/>
</dbReference>
<sequence length="898" mass="99478">MSVSVNKPTNNAVKEADINRKLQIYGIATAFQNGKVPSNDQIDVALNSFLASRALSNPPEKLSADGKTLVQDTREVIKQAKHLLLSKNDGNLIQDFVWQTTQFDPKSVNTPNAPVSKDVAKKDGDDALQGLRTLGKLLITNGQFRKLLQDSTVLLRDIAGDAATNAAAKVRPNEEQLAEMDKPAQDNTWHEVPDFSKDNLKKQAQGVYGGSAKKDAKDTASAGINAAFPKGTDGTQSKRDVDPFAGTNAAIAAAQKKVDSNVDDETKEKTKQNILQRNEDYRRRANEYFSKKMPQERKDQTIFRLKKMILECQQHEDYSQAIQTLLTLAESYGSHGRTIGQASSGTAKEARSGFAAAEADLRTLIERFANGTSTSDLWESIGQIYKDAEKDPELKDWFKAMDSYIRRCLLEQGFILDDASTQQWNQLYEHGRYLLREKYRAHTDRVIDEIKFVADQFDQDAQNKAFAQSVQKLFKDLGNDADGKPVFKPHLLKDLTEVILPAVLENIAYIPIPRIEYSDPQFDTIIENLVLESDNFMPNVMEIASEHYFRWGRKKIANKNHQTFEVKVAGIQMDLRDVSYHIKRKQGFPSLTDTGVIDILLPGDGFSFKMKVSTAHKKDRQNFFKVDKVDVDVKGLNFKVKQSSHKLLFALAKPLALKVIRKPLQAAVEKAIKDQCNTFDAQLYKVKQEVDRATAEAKNDPQNAPNIYKRYVDAVQKEFTKKKAKAEDAVADKKMNVAFTKEDSIFPAINLPGGISTKATEYKELARKGDKWESPVFSIGSANKSTDIPVAPKIQRKAHPVSTNTNTRQGLSTGNGPHLPGSGPQIPGTGHGQNTYSGQNAYSGHGQDAYNSNGQGGYNTNGQAPLDGGRKGVNGNGTQLTINGQTYETGPAFPGQTV</sequence>
<feature type="region of interest" description="Disordered" evidence="1">
    <location>
        <begin position="794"/>
        <end position="898"/>
    </location>
</feature>
<feature type="compositionally biased region" description="Polar residues" evidence="1">
    <location>
        <begin position="801"/>
        <end position="815"/>
    </location>
</feature>
<dbReference type="AlphaFoldDB" id="A0A0P7ANW2"/>
<evidence type="ECO:0000259" key="2">
    <source>
        <dbReference type="Pfam" id="PF14613"/>
    </source>
</evidence>
<dbReference type="Pfam" id="PF19343">
    <property type="entry name" value="HAM1_N"/>
    <property type="match status" value="1"/>
</dbReference>
<evidence type="ECO:0000256" key="1">
    <source>
        <dbReference type="SAM" id="MobiDB-lite"/>
    </source>
</evidence>
<name>A0A0P7ANW2_9HYPO</name>
<dbReference type="Proteomes" id="UP000050424">
    <property type="component" value="Unassembled WGS sequence"/>
</dbReference>
<dbReference type="STRING" id="78410.A0A0P7ANW2"/>
<reference evidence="4 5" key="1">
    <citation type="submission" date="2015-09" db="EMBL/GenBank/DDBJ databases">
        <title>Draft genome of a European isolate of the apple canker pathogen Neonectria ditissima.</title>
        <authorList>
            <person name="Gomez-Cortecero A."/>
            <person name="Harrison R.J."/>
            <person name="Armitage A.D."/>
        </authorList>
    </citation>
    <scope>NUCLEOTIDE SEQUENCE [LARGE SCALE GENOMIC DNA]</scope>
    <source>
        <strain evidence="4 5">R09/05</strain>
    </source>
</reference>
<dbReference type="EMBL" id="LKCW01000238">
    <property type="protein sequence ID" value="KPM35689.1"/>
    <property type="molecule type" value="Genomic_DNA"/>
</dbReference>
<evidence type="ECO:0000313" key="5">
    <source>
        <dbReference type="Proteomes" id="UP000050424"/>
    </source>
</evidence>
<dbReference type="InterPro" id="IPR045967">
    <property type="entry name" value="HAM1-like_N"/>
</dbReference>
<feature type="domain" description="HAM1-like C-terminal" evidence="2">
    <location>
        <begin position="631"/>
        <end position="789"/>
    </location>
</feature>
<keyword evidence="5" id="KW-1185">Reference proteome</keyword>
<dbReference type="Gene3D" id="3.15.10.10">
    <property type="entry name" value="Bactericidal permeability-increasing protein, domain 1"/>
    <property type="match status" value="1"/>
</dbReference>